<feature type="compositionally biased region" description="Basic and acidic residues" evidence="1">
    <location>
        <begin position="63"/>
        <end position="104"/>
    </location>
</feature>
<feature type="compositionally biased region" description="Basic and acidic residues" evidence="1">
    <location>
        <begin position="43"/>
        <end position="55"/>
    </location>
</feature>
<keyword evidence="3" id="KW-1185">Reference proteome</keyword>
<organism evidence="2 3">
    <name type="scientific">Eucalyptus globulus</name>
    <name type="common">Tasmanian blue gum</name>
    <dbReference type="NCBI Taxonomy" id="34317"/>
    <lineage>
        <taxon>Eukaryota</taxon>
        <taxon>Viridiplantae</taxon>
        <taxon>Streptophyta</taxon>
        <taxon>Embryophyta</taxon>
        <taxon>Tracheophyta</taxon>
        <taxon>Spermatophyta</taxon>
        <taxon>Magnoliopsida</taxon>
        <taxon>eudicotyledons</taxon>
        <taxon>Gunneridae</taxon>
        <taxon>Pentapetalae</taxon>
        <taxon>rosids</taxon>
        <taxon>malvids</taxon>
        <taxon>Myrtales</taxon>
        <taxon>Myrtaceae</taxon>
        <taxon>Myrtoideae</taxon>
        <taxon>Eucalypteae</taxon>
        <taxon>Eucalyptus</taxon>
    </lineage>
</organism>
<evidence type="ECO:0000256" key="1">
    <source>
        <dbReference type="SAM" id="MobiDB-lite"/>
    </source>
</evidence>
<dbReference type="AlphaFoldDB" id="A0ABD3KTG5"/>
<dbReference type="Pfam" id="PF07797">
    <property type="entry name" value="DUF1639"/>
    <property type="match status" value="1"/>
</dbReference>
<name>A0ABD3KTG5_EUCGL</name>
<feature type="region of interest" description="Disordered" evidence="1">
    <location>
        <begin position="1"/>
        <end position="29"/>
    </location>
</feature>
<dbReference type="InterPro" id="IPR012438">
    <property type="entry name" value="DUF1639"/>
</dbReference>
<dbReference type="EMBL" id="JBJKBG010000004">
    <property type="protein sequence ID" value="KAL3742768.1"/>
    <property type="molecule type" value="Genomic_DNA"/>
</dbReference>
<proteinExistence type="predicted"/>
<dbReference type="PANTHER" id="PTHR33130:SF40">
    <property type="entry name" value="CHROMOGRANIN (DUF1639)"/>
    <property type="match status" value="1"/>
</dbReference>
<comment type="caution">
    <text evidence="2">The sequence shown here is derived from an EMBL/GenBank/DDBJ whole genome shotgun (WGS) entry which is preliminary data.</text>
</comment>
<feature type="compositionally biased region" description="Polar residues" evidence="1">
    <location>
        <begin position="12"/>
        <end position="25"/>
    </location>
</feature>
<sequence length="166" mass="19020">MEAGDGLPVSPPENTSGVSPVSSKDMSAKKHLEIEGRLVFRVSLKGEKADNDDSTTRINPSPVEKDEEKKREPWDLRPRKDTRPWHRNPERDTAVETKSKKEIPERIRKFPVALSREEINEDLAFLAGGKRLRKMQKRPRSVHQHNDDLFPGARLGSITMKSYNFH</sequence>
<protein>
    <submittedName>
        <fullName evidence="2">Uncharacterized protein</fullName>
    </submittedName>
</protein>
<evidence type="ECO:0000313" key="2">
    <source>
        <dbReference type="EMBL" id="KAL3742768.1"/>
    </source>
</evidence>
<gene>
    <name evidence="2" type="ORF">ACJRO7_018135</name>
</gene>
<dbReference type="PANTHER" id="PTHR33130">
    <property type="entry name" value="PUTATIVE (DUF1639)-RELATED"/>
    <property type="match status" value="1"/>
</dbReference>
<reference evidence="2 3" key="1">
    <citation type="submission" date="2024-11" db="EMBL/GenBank/DDBJ databases">
        <title>Chromosome-level genome assembly of Eucalyptus globulus Labill. provides insights into its genome evolution.</title>
        <authorList>
            <person name="Li X."/>
        </authorList>
    </citation>
    <scope>NUCLEOTIDE SEQUENCE [LARGE SCALE GENOMIC DNA]</scope>
    <source>
        <strain evidence="2">CL2024</strain>
        <tissue evidence="2">Fresh tender leaves</tissue>
    </source>
</reference>
<accession>A0ABD3KTG5</accession>
<dbReference type="Proteomes" id="UP001634007">
    <property type="component" value="Unassembled WGS sequence"/>
</dbReference>
<evidence type="ECO:0000313" key="3">
    <source>
        <dbReference type="Proteomes" id="UP001634007"/>
    </source>
</evidence>
<feature type="region of interest" description="Disordered" evidence="1">
    <location>
        <begin position="43"/>
        <end position="104"/>
    </location>
</feature>